<dbReference type="Gene3D" id="1.10.10.10">
    <property type="entry name" value="Winged helix-like DNA-binding domain superfamily/Winged helix DNA-binding domain"/>
    <property type="match status" value="1"/>
</dbReference>
<dbReference type="SUPFAM" id="SSF55781">
    <property type="entry name" value="GAF domain-like"/>
    <property type="match status" value="1"/>
</dbReference>
<evidence type="ECO:0000259" key="5">
    <source>
        <dbReference type="PROSITE" id="PS51077"/>
    </source>
</evidence>
<dbReference type="PANTHER" id="PTHR30136:SF8">
    <property type="entry name" value="TRANSCRIPTIONAL REGULATORY PROTEIN"/>
    <property type="match status" value="1"/>
</dbReference>
<gene>
    <name evidence="7" type="ordered locus">Pnap_4742</name>
</gene>
<dbReference type="GO" id="GO:0003677">
    <property type="term" value="F:DNA binding"/>
    <property type="evidence" value="ECO:0007669"/>
    <property type="project" value="UniProtKB-KW"/>
</dbReference>
<dbReference type="InterPro" id="IPR036388">
    <property type="entry name" value="WH-like_DNA-bd_sf"/>
</dbReference>
<dbReference type="InterPro" id="IPR005471">
    <property type="entry name" value="Tscrpt_reg_IclR_N"/>
</dbReference>
<evidence type="ECO:0000256" key="3">
    <source>
        <dbReference type="ARBA" id="ARBA00023163"/>
    </source>
</evidence>
<accession>A1VWX5</accession>
<protein>
    <submittedName>
        <fullName evidence="7">Transcriptional regulator, IclR family</fullName>
    </submittedName>
</protein>
<feature type="region of interest" description="Disordered" evidence="4">
    <location>
        <begin position="1"/>
        <end position="33"/>
    </location>
</feature>
<dbReference type="HOGENOM" id="CLU_062618_2_0_4"/>
<sequence>MRLNFLSVGQPEPDSVRSASVHTDAETADPLDRQGVKSVEVAGRILEALMARHISVSLKDLSTETRIPAAKLHRYLTSLIRARLVRQDARTRLYQLGAFAMELGAAAMNSSDAMIDAVRRQRVVRDAIDETISLSIWSAKGPIVVNVEESSRSVLLTVRSGTLLPICSTGAGIVFASFLAPHLANALVSNELEAKDPDQEPIVATLDELNELRRTVKQDMFFVNKGHLLSGVMAIATPLFDHAGRVIAVLSVVGRESHFTPEREASVIAQILQFAGHKQGR</sequence>
<dbReference type="Pfam" id="PF09339">
    <property type="entry name" value="HTH_IclR"/>
    <property type="match status" value="1"/>
</dbReference>
<keyword evidence="2" id="KW-0238">DNA-binding</keyword>
<dbReference type="Gene3D" id="3.30.450.40">
    <property type="match status" value="1"/>
</dbReference>
<feature type="domain" description="IclR-ED" evidence="6">
    <location>
        <begin position="99"/>
        <end position="281"/>
    </location>
</feature>
<dbReference type="PROSITE" id="PS51078">
    <property type="entry name" value="ICLR_ED"/>
    <property type="match status" value="1"/>
</dbReference>
<dbReference type="AlphaFoldDB" id="A1VWX5"/>
<keyword evidence="3" id="KW-0804">Transcription</keyword>
<dbReference type="Pfam" id="PF01614">
    <property type="entry name" value="IclR_C"/>
    <property type="match status" value="1"/>
</dbReference>
<keyword evidence="1" id="KW-0805">Transcription regulation</keyword>
<geneLocation type="plasmid" evidence="7 8">
    <name>pPNAP04</name>
</geneLocation>
<evidence type="ECO:0000256" key="4">
    <source>
        <dbReference type="SAM" id="MobiDB-lite"/>
    </source>
</evidence>
<feature type="domain" description="HTH iclR-type" evidence="5">
    <location>
        <begin position="36"/>
        <end position="98"/>
    </location>
</feature>
<name>A1VWX5_POLNA</name>
<organism evidence="7 8">
    <name type="scientific">Polaromonas naphthalenivorans (strain CJ2)</name>
    <dbReference type="NCBI Taxonomy" id="365044"/>
    <lineage>
        <taxon>Bacteria</taxon>
        <taxon>Pseudomonadati</taxon>
        <taxon>Pseudomonadota</taxon>
        <taxon>Betaproteobacteria</taxon>
        <taxon>Burkholderiales</taxon>
        <taxon>Comamonadaceae</taxon>
        <taxon>Polaromonas</taxon>
    </lineage>
</organism>
<evidence type="ECO:0000259" key="6">
    <source>
        <dbReference type="PROSITE" id="PS51078"/>
    </source>
</evidence>
<dbReference type="KEGG" id="pna:Pnap_4742"/>
<dbReference type="Proteomes" id="UP000000644">
    <property type="component" value="Plasmid pPNAP04"/>
</dbReference>
<dbReference type="EMBL" id="CP000533">
    <property type="protein sequence ID" value="ABM40153.1"/>
    <property type="molecule type" value="Genomic_DNA"/>
</dbReference>
<keyword evidence="8" id="KW-1185">Reference proteome</keyword>
<evidence type="ECO:0000313" key="7">
    <source>
        <dbReference type="EMBL" id="ABM40153.1"/>
    </source>
</evidence>
<dbReference type="SMART" id="SM00346">
    <property type="entry name" value="HTH_ICLR"/>
    <property type="match status" value="1"/>
</dbReference>
<dbReference type="OrthoDB" id="8524622at2"/>
<reference evidence="8" key="1">
    <citation type="journal article" date="2009" name="Environ. Microbiol.">
        <title>The genome of Polaromonas naphthalenivorans strain CJ2, isolated from coal tar-contaminated sediment, reveals physiological and metabolic versatility and evolution through extensive horizontal gene transfer.</title>
        <authorList>
            <person name="Yagi J.M."/>
            <person name="Sims D."/>
            <person name="Brettin T."/>
            <person name="Bruce D."/>
            <person name="Madsen E.L."/>
        </authorList>
    </citation>
    <scope>NUCLEOTIDE SEQUENCE [LARGE SCALE GENOMIC DNA]</scope>
    <source>
        <strain evidence="8">CJ2</strain>
        <plasmid evidence="8">Plasmid pPNAP04</plasmid>
    </source>
</reference>
<evidence type="ECO:0000256" key="1">
    <source>
        <dbReference type="ARBA" id="ARBA00023015"/>
    </source>
</evidence>
<keyword evidence="7" id="KW-0614">Plasmid</keyword>
<dbReference type="InterPro" id="IPR029016">
    <property type="entry name" value="GAF-like_dom_sf"/>
</dbReference>
<proteinExistence type="predicted"/>
<dbReference type="InterPro" id="IPR014757">
    <property type="entry name" value="Tscrpt_reg_IclR_C"/>
</dbReference>
<dbReference type="PROSITE" id="PS51077">
    <property type="entry name" value="HTH_ICLR"/>
    <property type="match status" value="1"/>
</dbReference>
<dbReference type="InterPro" id="IPR050707">
    <property type="entry name" value="HTH_MetabolicPath_Reg"/>
</dbReference>
<dbReference type="SUPFAM" id="SSF46785">
    <property type="entry name" value="Winged helix' DNA-binding domain"/>
    <property type="match status" value="1"/>
</dbReference>
<dbReference type="PANTHER" id="PTHR30136">
    <property type="entry name" value="HELIX-TURN-HELIX TRANSCRIPTIONAL REGULATOR, ICLR FAMILY"/>
    <property type="match status" value="1"/>
</dbReference>
<evidence type="ECO:0000256" key="2">
    <source>
        <dbReference type="ARBA" id="ARBA00023125"/>
    </source>
</evidence>
<dbReference type="GO" id="GO:0045892">
    <property type="term" value="P:negative regulation of DNA-templated transcription"/>
    <property type="evidence" value="ECO:0007669"/>
    <property type="project" value="TreeGrafter"/>
</dbReference>
<evidence type="ECO:0000313" key="8">
    <source>
        <dbReference type="Proteomes" id="UP000000644"/>
    </source>
</evidence>
<dbReference type="GO" id="GO:0003700">
    <property type="term" value="F:DNA-binding transcription factor activity"/>
    <property type="evidence" value="ECO:0007669"/>
    <property type="project" value="TreeGrafter"/>
</dbReference>
<dbReference type="InterPro" id="IPR036390">
    <property type="entry name" value="WH_DNA-bd_sf"/>
</dbReference>